<feature type="transmembrane region" description="Helical" evidence="7">
    <location>
        <begin position="140"/>
        <end position="162"/>
    </location>
</feature>
<feature type="transmembrane region" description="Helical" evidence="7">
    <location>
        <begin position="304"/>
        <end position="322"/>
    </location>
</feature>
<evidence type="ECO:0000256" key="5">
    <source>
        <dbReference type="ARBA" id="ARBA00022989"/>
    </source>
</evidence>
<proteinExistence type="predicted"/>
<evidence type="ECO:0000256" key="3">
    <source>
        <dbReference type="ARBA" id="ARBA00022475"/>
    </source>
</evidence>
<feature type="transmembrane region" description="Helical" evidence="7">
    <location>
        <begin position="202"/>
        <end position="222"/>
    </location>
</feature>
<keyword evidence="6 7" id="KW-0472">Membrane</keyword>
<evidence type="ECO:0000256" key="4">
    <source>
        <dbReference type="ARBA" id="ARBA00022692"/>
    </source>
</evidence>
<keyword evidence="3" id="KW-1003">Cell membrane</keyword>
<name>A0A0R1GZ53_9LACO</name>
<dbReference type="InterPro" id="IPR004638">
    <property type="entry name" value="EmrB-like"/>
</dbReference>
<dbReference type="InterPro" id="IPR020846">
    <property type="entry name" value="MFS_dom"/>
</dbReference>
<comment type="subcellular location">
    <subcellularLocation>
        <location evidence="1">Cell membrane</location>
        <topology evidence="1">Multi-pass membrane protein</topology>
    </subcellularLocation>
</comment>
<gene>
    <name evidence="9" type="ORF">FC07_GL002422</name>
</gene>
<keyword evidence="10" id="KW-1185">Reference proteome</keyword>
<evidence type="ECO:0000256" key="1">
    <source>
        <dbReference type="ARBA" id="ARBA00004651"/>
    </source>
</evidence>
<dbReference type="PANTHER" id="PTHR42718">
    <property type="entry name" value="MAJOR FACILITATOR SUPERFAMILY MULTIDRUG TRANSPORTER MFSC"/>
    <property type="match status" value="1"/>
</dbReference>
<keyword evidence="4 7" id="KW-0812">Transmembrane</keyword>
<accession>A0A0R1GZ53</accession>
<keyword evidence="2" id="KW-0813">Transport</keyword>
<dbReference type="NCBIfam" id="TIGR00711">
    <property type="entry name" value="efflux_EmrB"/>
    <property type="match status" value="1"/>
</dbReference>
<dbReference type="AlphaFoldDB" id="A0A0R1GZ53"/>
<feature type="transmembrane region" description="Helical" evidence="7">
    <location>
        <begin position="276"/>
        <end position="298"/>
    </location>
</feature>
<feature type="transmembrane region" description="Helical" evidence="7">
    <location>
        <begin position="444"/>
        <end position="462"/>
    </location>
</feature>
<evidence type="ECO:0000256" key="6">
    <source>
        <dbReference type="ARBA" id="ARBA00023136"/>
    </source>
</evidence>
<dbReference type="OrthoDB" id="9816041at2"/>
<sequence>MQKSDQTALPRSVVNQAWLIVLGAIAPMLDSTMVNIAINHLAHDFNTGLNTVQWVVTGYLLAMVVAVPFTGWLDQRFGGKNTFLVAELLFGLMSLGAAFAWNIDSLIAFRLVQGFSAGLITPLLTTLLVDVAGSGAMGRLMAVVGLPIMLGPIVGPVIGGVIVQYLTWRWIFLVNVPVTIIAAWLLWTKLPATPAKNPQAKFDWIGVLLLAGMSASVIYGVVQASQKANFTNHTTLTDVAIGLVLLVGYLVYAAFKRTNVLIPLTLFKRLNFSAAMVGLFLAGVATNGPMLLLPLFFQNLRGESVAIAGLSLLPQGIGMLLARPVVGRLIDQIGARWVTLGGLAITLIGSLPFIYFNQHSAYWLLMLVLFVRGIGAGAILSPLMTDAFVGADKQFSAQVSIATRIMQNVGGAFGSAFLATIVVGYQNQHAHTLTQIATSYQQGFLWAVIFTAILALPALFLTNRLKAH</sequence>
<feature type="transmembrane region" description="Helical" evidence="7">
    <location>
        <begin position="361"/>
        <end position="384"/>
    </location>
</feature>
<dbReference type="SUPFAM" id="SSF103473">
    <property type="entry name" value="MFS general substrate transporter"/>
    <property type="match status" value="1"/>
</dbReference>
<dbReference type="Proteomes" id="UP000051461">
    <property type="component" value="Unassembled WGS sequence"/>
</dbReference>
<feature type="transmembrane region" description="Helical" evidence="7">
    <location>
        <begin position="107"/>
        <end position="128"/>
    </location>
</feature>
<organism evidence="9 10">
    <name type="scientific">Loigolactobacillus bifermentans DSM 20003</name>
    <dbReference type="NCBI Taxonomy" id="1423726"/>
    <lineage>
        <taxon>Bacteria</taxon>
        <taxon>Bacillati</taxon>
        <taxon>Bacillota</taxon>
        <taxon>Bacilli</taxon>
        <taxon>Lactobacillales</taxon>
        <taxon>Lactobacillaceae</taxon>
        <taxon>Loigolactobacillus</taxon>
    </lineage>
</organism>
<dbReference type="Gene3D" id="1.20.1250.20">
    <property type="entry name" value="MFS general substrate transporter like domains"/>
    <property type="match status" value="2"/>
</dbReference>
<dbReference type="EMBL" id="AZDA01000043">
    <property type="protein sequence ID" value="KRK39455.1"/>
    <property type="molecule type" value="Genomic_DNA"/>
</dbReference>
<reference evidence="9 10" key="1">
    <citation type="journal article" date="2015" name="Genome Announc.">
        <title>Expanding the biotechnology potential of lactobacilli through comparative genomics of 213 strains and associated genera.</title>
        <authorList>
            <person name="Sun Z."/>
            <person name="Harris H.M."/>
            <person name="McCann A."/>
            <person name="Guo C."/>
            <person name="Argimon S."/>
            <person name="Zhang W."/>
            <person name="Yang X."/>
            <person name="Jeffery I.B."/>
            <person name="Cooney J.C."/>
            <person name="Kagawa T.F."/>
            <person name="Liu W."/>
            <person name="Song Y."/>
            <person name="Salvetti E."/>
            <person name="Wrobel A."/>
            <person name="Rasinkangas P."/>
            <person name="Parkhill J."/>
            <person name="Rea M.C."/>
            <person name="O'Sullivan O."/>
            <person name="Ritari J."/>
            <person name="Douillard F.P."/>
            <person name="Paul Ross R."/>
            <person name="Yang R."/>
            <person name="Briner A.E."/>
            <person name="Felis G.E."/>
            <person name="de Vos W.M."/>
            <person name="Barrangou R."/>
            <person name="Klaenhammer T.R."/>
            <person name="Caufield P.W."/>
            <person name="Cui Y."/>
            <person name="Zhang H."/>
            <person name="O'Toole P.W."/>
        </authorList>
    </citation>
    <scope>NUCLEOTIDE SEQUENCE [LARGE SCALE GENOMIC DNA]</scope>
    <source>
        <strain evidence="9 10">DSM 20003</strain>
    </source>
</reference>
<dbReference type="InterPro" id="IPR036259">
    <property type="entry name" value="MFS_trans_sf"/>
</dbReference>
<feature type="transmembrane region" description="Helical" evidence="7">
    <location>
        <begin position="82"/>
        <end position="101"/>
    </location>
</feature>
<dbReference type="PATRIC" id="fig|1423726.3.peg.2514"/>
<dbReference type="GO" id="GO:0005886">
    <property type="term" value="C:plasma membrane"/>
    <property type="evidence" value="ECO:0007669"/>
    <property type="project" value="UniProtKB-SubCell"/>
</dbReference>
<feature type="transmembrane region" description="Helical" evidence="7">
    <location>
        <begin position="49"/>
        <end position="70"/>
    </location>
</feature>
<evidence type="ECO:0000313" key="9">
    <source>
        <dbReference type="EMBL" id="KRK39455.1"/>
    </source>
</evidence>
<evidence type="ECO:0000259" key="8">
    <source>
        <dbReference type="PROSITE" id="PS50850"/>
    </source>
</evidence>
<dbReference type="PRINTS" id="PR01036">
    <property type="entry name" value="TCRTETB"/>
</dbReference>
<dbReference type="STRING" id="1423726.FC07_GL002422"/>
<evidence type="ECO:0000256" key="2">
    <source>
        <dbReference type="ARBA" id="ARBA00022448"/>
    </source>
</evidence>
<dbReference type="PANTHER" id="PTHR42718:SF46">
    <property type="entry name" value="BLR6921 PROTEIN"/>
    <property type="match status" value="1"/>
</dbReference>
<protein>
    <submittedName>
        <fullName evidence="9">Drug resistance transporter EmrB QacA subfamily protein</fullName>
    </submittedName>
</protein>
<evidence type="ECO:0000256" key="7">
    <source>
        <dbReference type="SAM" id="Phobius"/>
    </source>
</evidence>
<dbReference type="RefSeq" id="WP_057904254.1">
    <property type="nucleotide sequence ID" value="NZ_AZDA01000043.1"/>
</dbReference>
<dbReference type="GO" id="GO:0022857">
    <property type="term" value="F:transmembrane transporter activity"/>
    <property type="evidence" value="ECO:0007669"/>
    <property type="project" value="InterPro"/>
</dbReference>
<feature type="domain" description="Major facilitator superfamily (MFS) profile" evidence="8">
    <location>
        <begin position="16"/>
        <end position="466"/>
    </location>
</feature>
<dbReference type="InterPro" id="IPR011701">
    <property type="entry name" value="MFS"/>
</dbReference>
<keyword evidence="5 7" id="KW-1133">Transmembrane helix</keyword>
<feature type="transmembrane region" description="Helical" evidence="7">
    <location>
        <begin position="334"/>
        <end position="355"/>
    </location>
</feature>
<comment type="caution">
    <text evidence="9">The sequence shown here is derived from an EMBL/GenBank/DDBJ whole genome shotgun (WGS) entry which is preliminary data.</text>
</comment>
<dbReference type="PROSITE" id="PS50850">
    <property type="entry name" value="MFS"/>
    <property type="match status" value="1"/>
</dbReference>
<feature type="transmembrane region" description="Helical" evidence="7">
    <location>
        <begin position="405"/>
        <end position="424"/>
    </location>
</feature>
<feature type="transmembrane region" description="Helical" evidence="7">
    <location>
        <begin position="234"/>
        <end position="255"/>
    </location>
</feature>
<dbReference type="Pfam" id="PF07690">
    <property type="entry name" value="MFS_1"/>
    <property type="match status" value="1"/>
</dbReference>
<evidence type="ECO:0000313" key="10">
    <source>
        <dbReference type="Proteomes" id="UP000051461"/>
    </source>
</evidence>
<feature type="transmembrane region" description="Helical" evidence="7">
    <location>
        <begin position="168"/>
        <end position="190"/>
    </location>
</feature>